<sequence length="180" mass="21128">MSYVKINKSWRSFSRAYVKVSGTWREAKLIYVRINGTWRQAHDGYSYSWFTGSYGGCTKTCGTGSQSRSVYCRRSDGVTVTNSKCTTAKPATWRYCNKQSCTTCPTYNKSTYTWLEESSFTTYRTLLYYGSSRPFTHFRKGPTTYNYGGYRYSRSTHKDSWSKSDKNWYKWYYAICRTLL</sequence>
<gene>
    <name evidence="1" type="ORF">MSL71_14860</name>
</gene>
<dbReference type="InterPro" id="IPR000884">
    <property type="entry name" value="TSP1_rpt"/>
</dbReference>
<proteinExistence type="predicted"/>
<name>A0A4U8YJC6_9BACT</name>
<keyword evidence="2" id="KW-1185">Reference proteome</keyword>
<dbReference type="RefSeq" id="WP_425484395.1">
    <property type="nucleotide sequence ID" value="NZ_CAADHO010000002.1"/>
</dbReference>
<dbReference type="EMBL" id="CAADHO010000002">
    <property type="protein sequence ID" value="VFQ43845.1"/>
    <property type="molecule type" value="Genomic_DNA"/>
</dbReference>
<dbReference type="SUPFAM" id="SSF82895">
    <property type="entry name" value="TSP-1 type 1 repeat"/>
    <property type="match status" value="1"/>
</dbReference>
<dbReference type="Proteomes" id="UP000507962">
    <property type="component" value="Unassembled WGS sequence"/>
</dbReference>
<dbReference type="Gene3D" id="2.20.100.10">
    <property type="entry name" value="Thrombospondin type-1 (TSP1) repeat"/>
    <property type="match status" value="1"/>
</dbReference>
<evidence type="ECO:0000313" key="2">
    <source>
        <dbReference type="Proteomes" id="UP000507962"/>
    </source>
</evidence>
<dbReference type="InterPro" id="IPR036383">
    <property type="entry name" value="TSP1_rpt_sf"/>
</dbReference>
<dbReference type="AlphaFoldDB" id="A0A4U8YJC6"/>
<reference evidence="1 2" key="1">
    <citation type="submission" date="2019-03" db="EMBL/GenBank/DDBJ databases">
        <authorList>
            <person name="Nijsse B."/>
        </authorList>
    </citation>
    <scope>NUCLEOTIDE SEQUENCE [LARGE SCALE GENOMIC DNA]</scope>
    <source>
        <strain evidence="1">Desulfoluna butyratoxydans MSL71</strain>
    </source>
</reference>
<protein>
    <submittedName>
        <fullName evidence="1">Thrombospondin type-1 (Tsp1) repeat</fullName>
    </submittedName>
</protein>
<accession>A0A4U8YJC6</accession>
<organism evidence="1 2">
    <name type="scientific">Desulfoluna butyratoxydans</name>
    <dbReference type="NCBI Taxonomy" id="231438"/>
    <lineage>
        <taxon>Bacteria</taxon>
        <taxon>Pseudomonadati</taxon>
        <taxon>Thermodesulfobacteriota</taxon>
        <taxon>Desulfobacteria</taxon>
        <taxon>Desulfobacterales</taxon>
        <taxon>Desulfolunaceae</taxon>
        <taxon>Desulfoluna</taxon>
    </lineage>
</organism>
<dbReference type="PROSITE" id="PS50092">
    <property type="entry name" value="TSP1"/>
    <property type="match status" value="1"/>
</dbReference>
<evidence type="ECO:0000313" key="1">
    <source>
        <dbReference type="EMBL" id="VFQ43845.1"/>
    </source>
</evidence>
<dbReference type="Pfam" id="PF19030">
    <property type="entry name" value="TSP1_ADAMTS"/>
    <property type="match status" value="1"/>
</dbReference>